<dbReference type="InterPro" id="IPR036779">
    <property type="entry name" value="LysM_dom_sf"/>
</dbReference>
<dbReference type="AlphaFoldDB" id="A0A9D1MN09"/>
<dbReference type="PANTHER" id="PTHR33734:SF22">
    <property type="entry name" value="MEMBRANE-BOUND LYTIC MUREIN TRANSGLYCOSYLASE D"/>
    <property type="match status" value="1"/>
</dbReference>
<feature type="domain" description="LysM" evidence="1">
    <location>
        <begin position="53"/>
        <end position="96"/>
    </location>
</feature>
<accession>A0A9D1MN09</accession>
<protein>
    <submittedName>
        <fullName evidence="2">LysM peptidoglycan-binding domain-containing protein</fullName>
    </submittedName>
</protein>
<dbReference type="EMBL" id="DVNJ01000031">
    <property type="protein sequence ID" value="HIU63264.1"/>
    <property type="molecule type" value="Genomic_DNA"/>
</dbReference>
<reference evidence="2" key="2">
    <citation type="journal article" date="2021" name="PeerJ">
        <title>Extensive microbial diversity within the chicken gut microbiome revealed by metagenomics and culture.</title>
        <authorList>
            <person name="Gilroy R."/>
            <person name="Ravi A."/>
            <person name="Getino M."/>
            <person name="Pursley I."/>
            <person name="Horton D.L."/>
            <person name="Alikhan N.F."/>
            <person name="Baker D."/>
            <person name="Gharbi K."/>
            <person name="Hall N."/>
            <person name="Watson M."/>
            <person name="Adriaenssens E.M."/>
            <person name="Foster-Nyarko E."/>
            <person name="Jarju S."/>
            <person name="Secka A."/>
            <person name="Antonio M."/>
            <person name="Oren A."/>
            <person name="Chaudhuri R.R."/>
            <person name="La Ragione R."/>
            <person name="Hildebrand F."/>
            <person name="Pallen M.J."/>
        </authorList>
    </citation>
    <scope>NUCLEOTIDE SEQUENCE</scope>
    <source>
        <strain evidence="2">9366</strain>
    </source>
</reference>
<sequence length="96" mass="10985">MEYLIYRVRKGENAEDVARKTGVAARRICALNNCREEQIEEGVRLLIAQAEGREYVVRPFDSLSSVARRFNVSEKHILENNALTSPTLFIGQKLYV</sequence>
<evidence type="ECO:0000259" key="1">
    <source>
        <dbReference type="PROSITE" id="PS51782"/>
    </source>
</evidence>
<organism evidence="2 3">
    <name type="scientific">Candidatus Caccalectryoclostridium excrementigallinarum</name>
    <dbReference type="NCBI Taxonomy" id="2840710"/>
    <lineage>
        <taxon>Bacteria</taxon>
        <taxon>Bacillati</taxon>
        <taxon>Bacillota</taxon>
        <taxon>Clostridia</taxon>
        <taxon>Christensenellales</taxon>
        <taxon>Christensenellaceae</taxon>
        <taxon>Christensenellaceae incertae sedis</taxon>
        <taxon>Candidatus Caccalectryoclostridium</taxon>
    </lineage>
</organism>
<dbReference type="SUPFAM" id="SSF54106">
    <property type="entry name" value="LysM domain"/>
    <property type="match status" value="2"/>
</dbReference>
<evidence type="ECO:0000313" key="3">
    <source>
        <dbReference type="Proteomes" id="UP000824145"/>
    </source>
</evidence>
<gene>
    <name evidence="2" type="ORF">IAB07_05815</name>
</gene>
<proteinExistence type="predicted"/>
<dbReference type="Proteomes" id="UP000824145">
    <property type="component" value="Unassembled WGS sequence"/>
</dbReference>
<name>A0A9D1MN09_9FIRM</name>
<dbReference type="InterPro" id="IPR018392">
    <property type="entry name" value="LysM"/>
</dbReference>
<dbReference type="GO" id="GO:0008932">
    <property type="term" value="F:lytic endotransglycosylase activity"/>
    <property type="evidence" value="ECO:0007669"/>
    <property type="project" value="TreeGrafter"/>
</dbReference>
<comment type="caution">
    <text evidence="2">The sequence shown here is derived from an EMBL/GenBank/DDBJ whole genome shotgun (WGS) entry which is preliminary data.</text>
</comment>
<evidence type="ECO:0000313" key="2">
    <source>
        <dbReference type="EMBL" id="HIU63264.1"/>
    </source>
</evidence>
<reference evidence="2" key="1">
    <citation type="submission" date="2020-10" db="EMBL/GenBank/DDBJ databases">
        <authorList>
            <person name="Gilroy R."/>
        </authorList>
    </citation>
    <scope>NUCLEOTIDE SEQUENCE</scope>
    <source>
        <strain evidence="2">9366</strain>
    </source>
</reference>
<dbReference type="Gene3D" id="3.10.350.10">
    <property type="entry name" value="LysM domain"/>
    <property type="match status" value="2"/>
</dbReference>
<dbReference type="PROSITE" id="PS51782">
    <property type="entry name" value="LYSM"/>
    <property type="match status" value="1"/>
</dbReference>
<dbReference type="PANTHER" id="PTHR33734">
    <property type="entry name" value="LYSM DOMAIN-CONTAINING GPI-ANCHORED PROTEIN 2"/>
    <property type="match status" value="1"/>
</dbReference>
<dbReference type="Pfam" id="PF01476">
    <property type="entry name" value="LysM"/>
    <property type="match status" value="2"/>
</dbReference>
<dbReference type="SMART" id="SM00257">
    <property type="entry name" value="LysM"/>
    <property type="match status" value="2"/>
</dbReference>
<dbReference type="CDD" id="cd00118">
    <property type="entry name" value="LysM"/>
    <property type="match status" value="1"/>
</dbReference>